<accession>A0A0E9N968</accession>
<evidence type="ECO:0000313" key="2">
    <source>
        <dbReference type="EMBL" id="GAO46266.1"/>
    </source>
</evidence>
<keyword evidence="3" id="KW-1185">Reference proteome</keyword>
<name>A0A0E9N968_SAICN</name>
<reference evidence="2 3" key="1">
    <citation type="journal article" date="2011" name="J. Gen. Appl. Microbiol.">
        <title>Draft genome sequencing of the enigmatic yeast Saitoella complicata.</title>
        <authorList>
            <person name="Nishida H."/>
            <person name="Hamamoto M."/>
            <person name="Sugiyama J."/>
        </authorList>
    </citation>
    <scope>NUCLEOTIDE SEQUENCE [LARGE SCALE GENOMIC DNA]</scope>
    <source>
        <strain evidence="2 3">NRRL Y-17804</strain>
    </source>
</reference>
<evidence type="ECO:0000256" key="1">
    <source>
        <dbReference type="SAM" id="MobiDB-lite"/>
    </source>
</evidence>
<sequence length="236" mass="26192">MWKFVNRQRSPHCRPGHGGSHPLPTGFLKSPGSLKRHCVSAHTKPGEVTLPGEDYGHRTRVHYHMSSGPGWGTSGRDSTRMSPGSPHSSQKLHLPTCSNERHFFYVDFSSQQSTISRMYPWDETSERRLLLLCLASAKPDLNEVAEQFGEGVTVKAINHKLARLRASVALDQAATTSTTSRKGKKRKSDASEEMPSPRRTRDVKKDKEVGGESDEVDEEEQVVQSGGNDDTDVVKE</sequence>
<feature type="region of interest" description="Disordered" evidence="1">
    <location>
        <begin position="172"/>
        <end position="236"/>
    </location>
</feature>
<dbReference type="Proteomes" id="UP000033140">
    <property type="component" value="Unassembled WGS sequence"/>
</dbReference>
<feature type="region of interest" description="Disordered" evidence="1">
    <location>
        <begin position="1"/>
        <end position="29"/>
    </location>
</feature>
<feature type="compositionally biased region" description="Acidic residues" evidence="1">
    <location>
        <begin position="211"/>
        <end position="221"/>
    </location>
</feature>
<dbReference type="AlphaFoldDB" id="A0A0E9N968"/>
<organism evidence="2 3">
    <name type="scientific">Saitoella complicata (strain BCRC 22490 / CBS 7301 / JCM 7358 / NBRC 10748 / NRRL Y-17804)</name>
    <dbReference type="NCBI Taxonomy" id="698492"/>
    <lineage>
        <taxon>Eukaryota</taxon>
        <taxon>Fungi</taxon>
        <taxon>Dikarya</taxon>
        <taxon>Ascomycota</taxon>
        <taxon>Taphrinomycotina</taxon>
        <taxon>Taphrinomycotina incertae sedis</taxon>
        <taxon>Saitoella</taxon>
    </lineage>
</organism>
<proteinExistence type="predicted"/>
<gene>
    <name evidence="2" type="ORF">G7K_0500-t1</name>
</gene>
<dbReference type="EMBL" id="BACD03000003">
    <property type="protein sequence ID" value="GAO46266.1"/>
    <property type="molecule type" value="Genomic_DNA"/>
</dbReference>
<protein>
    <submittedName>
        <fullName evidence="2">Uncharacterized protein</fullName>
    </submittedName>
</protein>
<feature type="compositionally biased region" description="Polar residues" evidence="1">
    <location>
        <begin position="80"/>
        <end position="91"/>
    </location>
</feature>
<feature type="region of interest" description="Disordered" evidence="1">
    <location>
        <begin position="65"/>
        <end position="93"/>
    </location>
</feature>
<reference evidence="2 3" key="2">
    <citation type="journal article" date="2014" name="J. Gen. Appl. Microbiol.">
        <title>The early diverging ascomycetous budding yeast Saitoella complicata has three histone deacetylases belonging to the Clr6, Hos2, and Rpd3 lineages.</title>
        <authorList>
            <person name="Nishida H."/>
            <person name="Matsumoto T."/>
            <person name="Kondo S."/>
            <person name="Hamamoto M."/>
            <person name="Yoshikawa H."/>
        </authorList>
    </citation>
    <scope>NUCLEOTIDE SEQUENCE [LARGE SCALE GENOMIC DNA]</scope>
    <source>
        <strain evidence="2 3">NRRL Y-17804</strain>
    </source>
</reference>
<reference evidence="2 3" key="3">
    <citation type="journal article" date="2015" name="Genome Announc.">
        <title>Draft Genome Sequence of the Archiascomycetous Yeast Saitoella complicata.</title>
        <authorList>
            <person name="Yamauchi K."/>
            <person name="Kondo S."/>
            <person name="Hamamoto M."/>
            <person name="Takahashi Y."/>
            <person name="Ogura Y."/>
            <person name="Hayashi T."/>
            <person name="Nishida H."/>
        </authorList>
    </citation>
    <scope>NUCLEOTIDE SEQUENCE [LARGE SCALE GENOMIC DNA]</scope>
    <source>
        <strain evidence="2 3">NRRL Y-17804</strain>
    </source>
</reference>
<evidence type="ECO:0000313" key="3">
    <source>
        <dbReference type="Proteomes" id="UP000033140"/>
    </source>
</evidence>
<feature type="compositionally biased region" description="Basic and acidic residues" evidence="1">
    <location>
        <begin position="195"/>
        <end position="210"/>
    </location>
</feature>
<comment type="caution">
    <text evidence="2">The sequence shown here is derived from an EMBL/GenBank/DDBJ whole genome shotgun (WGS) entry which is preliminary data.</text>
</comment>